<dbReference type="Pfam" id="PF01026">
    <property type="entry name" value="TatD_DNase"/>
    <property type="match status" value="1"/>
</dbReference>
<dbReference type="OrthoDB" id="413993at2759"/>
<keyword evidence="5" id="KW-1185">Reference proteome</keyword>
<dbReference type="SUPFAM" id="SSF51556">
    <property type="entry name" value="Metallo-dependent hydrolases"/>
    <property type="match status" value="1"/>
</dbReference>
<evidence type="ECO:0000313" key="4">
    <source>
        <dbReference type="EMBL" id="GBM03773.1"/>
    </source>
</evidence>
<dbReference type="InterPro" id="IPR018228">
    <property type="entry name" value="DNase_TatD-rel_CS"/>
</dbReference>
<dbReference type="Proteomes" id="UP000499080">
    <property type="component" value="Unassembled WGS sequence"/>
</dbReference>
<dbReference type="EMBL" id="BGPR01000195">
    <property type="protein sequence ID" value="GBM03773.1"/>
    <property type="molecule type" value="Genomic_DNA"/>
</dbReference>
<evidence type="ECO:0000313" key="5">
    <source>
        <dbReference type="Proteomes" id="UP000499080"/>
    </source>
</evidence>
<name>A0A4Y2CHE2_ARAVE</name>
<feature type="region of interest" description="Disordered" evidence="3">
    <location>
        <begin position="152"/>
        <end position="172"/>
    </location>
</feature>
<dbReference type="FunFam" id="3.20.20.140:FF:000027">
    <property type="entry name" value="putative deoxyribonuclease TATDN2"/>
    <property type="match status" value="1"/>
</dbReference>
<keyword evidence="2" id="KW-0378">Hydrolase</keyword>
<dbReference type="InterPro" id="IPR001130">
    <property type="entry name" value="TatD-like"/>
</dbReference>
<proteinExistence type="inferred from homology"/>
<dbReference type="PANTHER" id="PTHR46363">
    <property type="entry name" value="DEOXYRIBONUCLEASE TATDN2-RELATED"/>
    <property type="match status" value="1"/>
</dbReference>
<accession>A0A4Y2CHE2</accession>
<dbReference type="Gene3D" id="3.20.20.140">
    <property type="entry name" value="Metal-dependent hydrolases"/>
    <property type="match status" value="1"/>
</dbReference>
<organism evidence="4 5">
    <name type="scientific">Araneus ventricosus</name>
    <name type="common">Orbweaver spider</name>
    <name type="synonym">Epeira ventricosa</name>
    <dbReference type="NCBI Taxonomy" id="182803"/>
    <lineage>
        <taxon>Eukaryota</taxon>
        <taxon>Metazoa</taxon>
        <taxon>Ecdysozoa</taxon>
        <taxon>Arthropoda</taxon>
        <taxon>Chelicerata</taxon>
        <taxon>Arachnida</taxon>
        <taxon>Araneae</taxon>
        <taxon>Araneomorphae</taxon>
        <taxon>Entelegynae</taxon>
        <taxon>Araneoidea</taxon>
        <taxon>Araneidae</taxon>
        <taxon>Araneus</taxon>
    </lineage>
</organism>
<dbReference type="PANTHER" id="PTHR46363:SF1">
    <property type="entry name" value="DEOXYRIBONUCLEASE TATDN2-RELATED"/>
    <property type="match status" value="1"/>
</dbReference>
<comment type="similarity">
    <text evidence="1">Belongs to the metallo-dependent hydrolases superfamily. TatD-type hydrolase family.</text>
</comment>
<dbReference type="InterPro" id="IPR032466">
    <property type="entry name" value="Metal_Hydrolase"/>
</dbReference>
<feature type="compositionally biased region" description="Low complexity" evidence="3">
    <location>
        <begin position="152"/>
        <end position="165"/>
    </location>
</feature>
<reference evidence="4 5" key="1">
    <citation type="journal article" date="2019" name="Sci. Rep.">
        <title>Orb-weaving spider Araneus ventricosus genome elucidates the spidroin gene catalogue.</title>
        <authorList>
            <person name="Kono N."/>
            <person name="Nakamura H."/>
            <person name="Ohtoshi R."/>
            <person name="Moran D.A.P."/>
            <person name="Shinohara A."/>
            <person name="Yoshida Y."/>
            <person name="Fujiwara M."/>
            <person name="Mori M."/>
            <person name="Tomita M."/>
            <person name="Arakawa K."/>
        </authorList>
    </citation>
    <scope>NUCLEOTIDE SEQUENCE [LARGE SCALE GENOMIC DNA]</scope>
</reference>
<sequence length="469" mass="53537">MKTPKKNNNGQARIFGIALKSALDPPVLPRKDSLAIEKNQRLVQATASTHPHENEKTTFVHNMPLYFEGHNSTATNGCEYGLSPSCNDEIRPPVPRGRCFDQEEIRSLVHSNHKMMYEEALSMETNSEQDLWLKEKRIKALQDIERHSSEQYSSTLSSYKSGSTGRMSQDMLEPSGFQQDSLQSLSSRSVSKISESMMGFFDSHCHLDILFQNEQFTGTYSDYIVKHKQNYPDSYKGCIAVFCKPFTFAKVSMWQKLLTHENVWGAFGVHPKNAKEYNTKIENYLISALNHPKVKALGEIGLDYSDRNTSSKSKQHEVFRRQLHIAYDRRLPIVIHCREAEDDTIRILHEVLPKNYTFHLHCFTGNWKSAQRWMKEFPSVFIGITNLVTFPSATATHEVAKKLPCDRLLLETDAPYFVPRVFPKGEAPRCSHPGMAIHVATKIAELKNIPLGEILQCTQANTKLVYRLP</sequence>
<evidence type="ECO:0000256" key="2">
    <source>
        <dbReference type="ARBA" id="ARBA00022801"/>
    </source>
</evidence>
<dbReference type="PROSITE" id="PS01090">
    <property type="entry name" value="TATD_2"/>
    <property type="match status" value="1"/>
</dbReference>
<dbReference type="PROSITE" id="PS01137">
    <property type="entry name" value="TATD_1"/>
    <property type="match status" value="1"/>
</dbReference>
<evidence type="ECO:0000256" key="3">
    <source>
        <dbReference type="SAM" id="MobiDB-lite"/>
    </source>
</evidence>
<gene>
    <name evidence="4" type="primary">TATDN2_11</name>
    <name evidence="4" type="ORF">AVEN_231259_1</name>
</gene>
<protein>
    <submittedName>
        <fullName evidence="4">Deoxyribonuclease TATDN2</fullName>
    </submittedName>
</protein>
<dbReference type="PROSITE" id="PS01091">
    <property type="entry name" value="TATD_3"/>
    <property type="match status" value="1"/>
</dbReference>
<evidence type="ECO:0000256" key="1">
    <source>
        <dbReference type="ARBA" id="ARBA00009275"/>
    </source>
</evidence>
<dbReference type="CDD" id="cd01310">
    <property type="entry name" value="TatD_DNAse"/>
    <property type="match status" value="1"/>
</dbReference>
<comment type="caution">
    <text evidence="4">The sequence shown here is derived from an EMBL/GenBank/DDBJ whole genome shotgun (WGS) entry which is preliminary data.</text>
</comment>
<dbReference type="AlphaFoldDB" id="A0A4Y2CHE2"/>
<dbReference type="GO" id="GO:0016788">
    <property type="term" value="F:hydrolase activity, acting on ester bonds"/>
    <property type="evidence" value="ECO:0007669"/>
    <property type="project" value="InterPro"/>
</dbReference>